<keyword evidence="2" id="KW-0809">Transit peptide</keyword>
<dbReference type="AlphaFoldDB" id="C8S4Y3"/>
<evidence type="ECO:0000256" key="2">
    <source>
        <dbReference type="ARBA" id="ARBA00022946"/>
    </source>
</evidence>
<reference evidence="4 5" key="1">
    <citation type="submission" date="2009-08" db="EMBL/GenBank/DDBJ databases">
        <title>The draft genome of Rhodobacter sp. SW2.</title>
        <authorList>
            <consortium name="US DOE Joint Genome Institute (JGI-PGF)"/>
            <person name="Lucas S."/>
            <person name="Copeland A."/>
            <person name="Lapidus A."/>
            <person name="Glavina del Rio T."/>
            <person name="Tice H."/>
            <person name="Bruce D."/>
            <person name="Goodwin L."/>
            <person name="Pitluck S."/>
            <person name="Larimer F."/>
            <person name="Land M.L."/>
            <person name="Hauser L."/>
            <person name="Emerson D."/>
        </authorList>
    </citation>
    <scope>NUCLEOTIDE SEQUENCE [LARGE SCALE GENOMIC DNA]</scope>
    <source>
        <strain evidence="4 5">SW2</strain>
    </source>
</reference>
<evidence type="ECO:0000256" key="1">
    <source>
        <dbReference type="ARBA" id="ARBA00008231"/>
    </source>
</evidence>
<dbReference type="OrthoDB" id="9797825at2"/>
<protein>
    <submittedName>
        <fullName evidence="4">ATP12 ATPase</fullName>
    </submittedName>
</protein>
<dbReference type="Gene3D" id="3.30.2180.10">
    <property type="entry name" value="ATP12-like"/>
    <property type="match status" value="1"/>
</dbReference>
<dbReference type="InterPro" id="IPR042272">
    <property type="entry name" value="ATP12_ATP_synth-F1-assembly_N"/>
</dbReference>
<gene>
    <name evidence="4" type="ORF">Rsw2DRAFT_3111</name>
</gene>
<evidence type="ECO:0000313" key="5">
    <source>
        <dbReference type="Proteomes" id="UP000010121"/>
    </source>
</evidence>
<sequence>MSGGWVAKRFWKQATAEPVGAAFTVRLDGRAVKTPAKTLLEVPTLALAQEIAAEWDAQQGVIKPDAMPFTRMANSALDKVAPQFAEVAGLIAAYGASDLICYRANGPEKLLARQAAAWDPLLAWSASLLEAPLITTAGVMHVEQPHASIARLAAEVQACTPFQLAALHDLVMISGSLVGGLAVSRGWMDAQTLWDISRVDERWQAELWGEDEEAAQSEGLRHAALIHAGRFYGLCG</sequence>
<keyword evidence="3" id="KW-0143">Chaperone</keyword>
<accession>C8S4Y3</accession>
<comment type="caution">
    <text evidence="4">The sequence shown here is derived from an EMBL/GenBank/DDBJ whole genome shotgun (WGS) entry which is preliminary data.</text>
</comment>
<dbReference type="RefSeq" id="WP_008032646.1">
    <property type="nucleotide sequence ID" value="NZ_ACYY01000029.1"/>
</dbReference>
<dbReference type="PANTHER" id="PTHR21013:SF10">
    <property type="entry name" value="ATP SYNTHASE MITOCHONDRIAL F1 COMPLEX ASSEMBLY FACTOR 2"/>
    <property type="match status" value="1"/>
</dbReference>
<comment type="similarity">
    <text evidence="1">Belongs to the ATP12 family.</text>
</comment>
<dbReference type="EMBL" id="ACYY01000029">
    <property type="protein sequence ID" value="EEW23940.1"/>
    <property type="molecule type" value="Genomic_DNA"/>
</dbReference>
<dbReference type="eggNOG" id="COG5387">
    <property type="taxonomic scope" value="Bacteria"/>
</dbReference>
<evidence type="ECO:0000313" key="4">
    <source>
        <dbReference type="EMBL" id="EEW23940.1"/>
    </source>
</evidence>
<organism evidence="4 5">
    <name type="scientific">Rhodobacter ferrooxidans</name>
    <dbReference type="NCBI Taxonomy" id="371731"/>
    <lineage>
        <taxon>Bacteria</taxon>
        <taxon>Pseudomonadati</taxon>
        <taxon>Pseudomonadota</taxon>
        <taxon>Alphaproteobacteria</taxon>
        <taxon>Rhodobacterales</taxon>
        <taxon>Rhodobacter group</taxon>
        <taxon>Rhodobacter</taxon>
    </lineage>
</organism>
<evidence type="ECO:0000256" key="3">
    <source>
        <dbReference type="ARBA" id="ARBA00023186"/>
    </source>
</evidence>
<dbReference type="STRING" id="371731.Rsw2DRAFT_3111"/>
<dbReference type="Gene3D" id="1.10.3580.10">
    <property type="entry name" value="ATP12 ATPase"/>
    <property type="match status" value="1"/>
</dbReference>
<dbReference type="PANTHER" id="PTHR21013">
    <property type="entry name" value="ATP SYNTHASE MITOCHONDRIAL F1 COMPLEX ASSEMBLY FACTOR 2/ATP12 PROTEIN, MITOCHONDRIAL PRECURSOR"/>
    <property type="match status" value="1"/>
</dbReference>
<dbReference type="InterPro" id="IPR023335">
    <property type="entry name" value="ATP12_ortho_dom_sf"/>
</dbReference>
<dbReference type="SUPFAM" id="SSF160909">
    <property type="entry name" value="ATP12-like"/>
    <property type="match status" value="1"/>
</dbReference>
<name>C8S4Y3_9RHOB</name>
<dbReference type="Pfam" id="PF07542">
    <property type="entry name" value="ATP12"/>
    <property type="match status" value="1"/>
</dbReference>
<dbReference type="InterPro" id="IPR011419">
    <property type="entry name" value="ATP12_ATP_synth-F1-assembly"/>
</dbReference>
<dbReference type="Proteomes" id="UP000010121">
    <property type="component" value="Unassembled WGS sequence"/>
</dbReference>
<dbReference type="GO" id="GO:0043461">
    <property type="term" value="P:proton-transporting ATP synthase complex assembly"/>
    <property type="evidence" value="ECO:0007669"/>
    <property type="project" value="InterPro"/>
</dbReference>
<proteinExistence type="inferred from homology"/>
<keyword evidence="5" id="KW-1185">Reference proteome</keyword>